<evidence type="ECO:0000259" key="1">
    <source>
        <dbReference type="Pfam" id="PF08759"/>
    </source>
</evidence>
<feature type="domain" description="Glycosyltransferase GT-D fold" evidence="1">
    <location>
        <begin position="49"/>
        <end position="267"/>
    </location>
</feature>
<reference evidence="2" key="1">
    <citation type="journal article" date="2021" name="PeerJ">
        <title>Extensive microbial diversity within the chicken gut microbiome revealed by metagenomics and culture.</title>
        <authorList>
            <person name="Gilroy R."/>
            <person name="Ravi A."/>
            <person name="Getino M."/>
            <person name="Pursley I."/>
            <person name="Horton D.L."/>
            <person name="Alikhan N.F."/>
            <person name="Baker D."/>
            <person name="Gharbi K."/>
            <person name="Hall N."/>
            <person name="Watson M."/>
            <person name="Adriaenssens E.M."/>
            <person name="Foster-Nyarko E."/>
            <person name="Jarju S."/>
            <person name="Secka A."/>
            <person name="Antonio M."/>
            <person name="Oren A."/>
            <person name="Chaudhuri R.R."/>
            <person name="La Ragione R."/>
            <person name="Hildebrand F."/>
            <person name="Pallen M.J."/>
        </authorList>
    </citation>
    <scope>NUCLEOTIDE SEQUENCE</scope>
    <source>
        <strain evidence="2">CHK179-7159</strain>
    </source>
</reference>
<dbReference type="EMBL" id="DWYY01000124">
    <property type="protein sequence ID" value="HJA93711.1"/>
    <property type="molecule type" value="Genomic_DNA"/>
</dbReference>
<dbReference type="AlphaFoldDB" id="A0A9D2I5K1"/>
<name>A0A9D2I5K1_9FIRM</name>
<gene>
    <name evidence="2" type="ORF">H9717_11470</name>
</gene>
<dbReference type="InterPro" id="IPR014869">
    <property type="entry name" value="GT-D"/>
</dbReference>
<comment type="caution">
    <text evidence="2">The sequence shown here is derived from an EMBL/GenBank/DDBJ whole genome shotgun (WGS) entry which is preliminary data.</text>
</comment>
<evidence type="ECO:0000313" key="2">
    <source>
        <dbReference type="EMBL" id="HJA93711.1"/>
    </source>
</evidence>
<organism evidence="2 3">
    <name type="scientific">Candidatus Eisenbergiella merdipullorum</name>
    <dbReference type="NCBI Taxonomy" id="2838553"/>
    <lineage>
        <taxon>Bacteria</taxon>
        <taxon>Bacillati</taxon>
        <taxon>Bacillota</taxon>
        <taxon>Clostridia</taxon>
        <taxon>Lachnospirales</taxon>
        <taxon>Lachnospiraceae</taxon>
        <taxon>Eisenbergiella</taxon>
    </lineage>
</organism>
<evidence type="ECO:0000313" key="3">
    <source>
        <dbReference type="Proteomes" id="UP000886858"/>
    </source>
</evidence>
<dbReference type="Proteomes" id="UP000886858">
    <property type="component" value="Unassembled WGS sequence"/>
</dbReference>
<protein>
    <submittedName>
        <fullName evidence="2">DUF1792 domain-containing protein</fullName>
    </submittedName>
</protein>
<sequence>MIAQIKKPVKKWLAHSVYELHRHDLLPNPLQVHSVDETLDVLLNTNKSMVRFGDSDLVMISGRNTIFQTAAPEITEGLRRIIGYQYDDLIVTIPDIFGDLDIYLPASRAFWEDHLLFFRKAYYKYCNTNKVYYNTTVSRGYVTLADKSRSGGWFEKFRRVFDGKDLVMVEGCTAHNGVGNDLFSKASSVQRIVCPSSNAYRVRDRILEECLKFDRDKLFLFALGVTAKALVEEMFLKGYRVIDIGNLDMEYEWFLRKAVKKEPIPKHSIVGEKANRKAGYEEYLSQIVCYIE</sequence>
<accession>A0A9D2I5K1</accession>
<reference evidence="2" key="2">
    <citation type="submission" date="2021-04" db="EMBL/GenBank/DDBJ databases">
        <authorList>
            <person name="Gilroy R."/>
        </authorList>
    </citation>
    <scope>NUCLEOTIDE SEQUENCE</scope>
    <source>
        <strain evidence="2">CHK179-7159</strain>
    </source>
</reference>
<dbReference type="Pfam" id="PF08759">
    <property type="entry name" value="GT-D"/>
    <property type="match status" value="1"/>
</dbReference>
<proteinExistence type="predicted"/>